<dbReference type="AlphaFoldDB" id="A0A915JRQ4"/>
<keyword evidence="1" id="KW-1185">Reference proteome</keyword>
<reference evidence="2" key="1">
    <citation type="submission" date="2022-11" db="UniProtKB">
        <authorList>
            <consortium name="WormBaseParasite"/>
        </authorList>
    </citation>
    <scope>IDENTIFICATION</scope>
</reference>
<dbReference type="WBParaSite" id="nRc.2.0.1.t28793-RA">
    <property type="protein sequence ID" value="nRc.2.0.1.t28793-RA"/>
    <property type="gene ID" value="nRc.2.0.1.g28793"/>
</dbReference>
<proteinExistence type="predicted"/>
<evidence type="ECO:0000313" key="2">
    <source>
        <dbReference type="WBParaSite" id="nRc.2.0.1.t28793-RA"/>
    </source>
</evidence>
<evidence type="ECO:0000313" key="1">
    <source>
        <dbReference type="Proteomes" id="UP000887565"/>
    </source>
</evidence>
<sequence length="287" mass="32677">MFELQMKNSYSFDSIYACDKTAVWFDMLSHSTIDVKIKVNMAVIPSGCTGLIQTGDISWNKPFKLLLTEQYNEWMANGRQEFTKAGNMKAAPLEIVCQWIVKSWDSLSIDLIKNSFHCCGIGLAVNGLEDSEIMCFKENHKCSAGKELLIEKNRQLQREIQSIRLNVEDPMLEKEEDDDFLEEKSVYLNEFEVDSDDEIITISNGHLHIRYPILYFLPGPTLTSEFLSTIDTELSCSKTFSDAVLGLVAPNCVTWIMYPFFKSLHAPLPLHSQFKRTRMACGVNNGK</sequence>
<name>A0A915JRQ4_ROMCU</name>
<dbReference type="Proteomes" id="UP000887565">
    <property type="component" value="Unplaced"/>
</dbReference>
<organism evidence="1 2">
    <name type="scientific">Romanomermis culicivorax</name>
    <name type="common">Nematode worm</name>
    <dbReference type="NCBI Taxonomy" id="13658"/>
    <lineage>
        <taxon>Eukaryota</taxon>
        <taxon>Metazoa</taxon>
        <taxon>Ecdysozoa</taxon>
        <taxon>Nematoda</taxon>
        <taxon>Enoplea</taxon>
        <taxon>Dorylaimia</taxon>
        <taxon>Mermithida</taxon>
        <taxon>Mermithoidea</taxon>
        <taxon>Mermithidae</taxon>
        <taxon>Romanomermis</taxon>
    </lineage>
</organism>
<protein>
    <submittedName>
        <fullName evidence="2">DDE-1 domain-containing protein</fullName>
    </submittedName>
</protein>
<accession>A0A915JRQ4</accession>